<evidence type="ECO:0000313" key="3">
    <source>
        <dbReference type="EMBL" id="RNA36911.1"/>
    </source>
</evidence>
<comment type="caution">
    <text evidence="3">The sequence shown here is derived from an EMBL/GenBank/DDBJ whole genome shotgun (WGS) entry which is preliminary data.</text>
</comment>
<dbReference type="EMBL" id="REGN01001111">
    <property type="protein sequence ID" value="RNA36911.1"/>
    <property type="molecule type" value="Genomic_DNA"/>
</dbReference>
<dbReference type="OrthoDB" id="10035668at2759"/>
<dbReference type="AlphaFoldDB" id="A0A3M7SM78"/>
<dbReference type="InterPro" id="IPR007889">
    <property type="entry name" value="HTH_Psq"/>
</dbReference>
<feature type="domain" description="HTH psq-type" evidence="2">
    <location>
        <begin position="14"/>
        <end position="54"/>
    </location>
</feature>
<protein>
    <submittedName>
        <fullName evidence="3">Tigger transposable element-derived 6</fullName>
    </submittedName>
</protein>
<dbReference type="Pfam" id="PF05225">
    <property type="entry name" value="HTH_psq"/>
    <property type="match status" value="1"/>
</dbReference>
<dbReference type="Proteomes" id="UP000276133">
    <property type="component" value="Unassembled WGS sequence"/>
</dbReference>
<name>A0A3M7SM78_BRAPC</name>
<accession>A0A3M7SM78</accession>
<sequence length="312" mass="35797">MVRTYIPKAKKYKPQDLTDAIKSVTENRLNPTQASTYYNVPRQTIVNHLNGRYASTKTGRPTIFSVQEEEFLVNIIEKIGEWGFYLDRNSLKDIVKNFAIFRNKTCHFKSGVPGDDWVYNFKARWKHRLSKGVAQNITISKKSDNDESLDNFYSKLREKILEIGLEGTMENIFNDGQTDFSFSLDSKNDADQSDQTNHQNLNNDTFESGKEKCHITPQSICSSKFSSDLKIDNSNISHSLIESNSLLNQEASSTSACGFTEKKSSESVQNNAKINGDYSAKKSFRNLKRSKIKKNLDQFIKDNFHYKFEQKN</sequence>
<dbReference type="SUPFAM" id="SSF46689">
    <property type="entry name" value="Homeodomain-like"/>
    <property type="match status" value="1"/>
</dbReference>
<reference evidence="3 4" key="1">
    <citation type="journal article" date="2018" name="Sci. Rep.">
        <title>Genomic signatures of local adaptation to the degree of environmental predictability in rotifers.</title>
        <authorList>
            <person name="Franch-Gras L."/>
            <person name="Hahn C."/>
            <person name="Garcia-Roger E.M."/>
            <person name="Carmona M.J."/>
            <person name="Serra M."/>
            <person name="Gomez A."/>
        </authorList>
    </citation>
    <scope>NUCLEOTIDE SEQUENCE [LARGE SCALE GENOMIC DNA]</scope>
    <source>
        <strain evidence="3">HYR1</strain>
    </source>
</reference>
<dbReference type="Gene3D" id="1.10.10.60">
    <property type="entry name" value="Homeodomain-like"/>
    <property type="match status" value="1"/>
</dbReference>
<proteinExistence type="predicted"/>
<feature type="region of interest" description="Disordered" evidence="1">
    <location>
        <begin position="184"/>
        <end position="210"/>
    </location>
</feature>
<feature type="compositionally biased region" description="Polar residues" evidence="1">
    <location>
        <begin position="193"/>
        <end position="206"/>
    </location>
</feature>
<evidence type="ECO:0000256" key="1">
    <source>
        <dbReference type="SAM" id="MobiDB-lite"/>
    </source>
</evidence>
<evidence type="ECO:0000259" key="2">
    <source>
        <dbReference type="Pfam" id="PF05225"/>
    </source>
</evidence>
<dbReference type="GO" id="GO:0003677">
    <property type="term" value="F:DNA binding"/>
    <property type="evidence" value="ECO:0007669"/>
    <property type="project" value="InterPro"/>
</dbReference>
<dbReference type="InterPro" id="IPR009057">
    <property type="entry name" value="Homeodomain-like_sf"/>
</dbReference>
<evidence type="ECO:0000313" key="4">
    <source>
        <dbReference type="Proteomes" id="UP000276133"/>
    </source>
</evidence>
<organism evidence="3 4">
    <name type="scientific">Brachionus plicatilis</name>
    <name type="common">Marine rotifer</name>
    <name type="synonym">Brachionus muelleri</name>
    <dbReference type="NCBI Taxonomy" id="10195"/>
    <lineage>
        <taxon>Eukaryota</taxon>
        <taxon>Metazoa</taxon>
        <taxon>Spiralia</taxon>
        <taxon>Gnathifera</taxon>
        <taxon>Rotifera</taxon>
        <taxon>Eurotatoria</taxon>
        <taxon>Monogononta</taxon>
        <taxon>Pseudotrocha</taxon>
        <taxon>Ploima</taxon>
        <taxon>Brachionidae</taxon>
        <taxon>Brachionus</taxon>
    </lineage>
</organism>
<gene>
    <name evidence="3" type="ORF">BpHYR1_037007</name>
</gene>
<keyword evidence="4" id="KW-1185">Reference proteome</keyword>